<evidence type="ECO:0000256" key="6">
    <source>
        <dbReference type="ARBA" id="ARBA00024867"/>
    </source>
</evidence>
<keyword evidence="3" id="KW-0805">Transcription regulation</keyword>
<evidence type="ECO:0000256" key="7">
    <source>
        <dbReference type="PROSITE-ProRule" id="PRU00169"/>
    </source>
</evidence>
<feature type="domain" description="HTH luxR-type" evidence="8">
    <location>
        <begin position="145"/>
        <end position="210"/>
    </location>
</feature>
<name>K8EDP9_9FIRM</name>
<dbReference type="PANTHER" id="PTHR43214:SF24">
    <property type="entry name" value="TRANSCRIPTIONAL REGULATORY PROTEIN NARL-RELATED"/>
    <property type="match status" value="1"/>
</dbReference>
<dbReference type="PROSITE" id="PS50043">
    <property type="entry name" value="HTH_LUXR_2"/>
    <property type="match status" value="1"/>
</dbReference>
<keyword evidence="10" id="KW-0808">Transferase</keyword>
<evidence type="ECO:0000256" key="4">
    <source>
        <dbReference type="ARBA" id="ARBA00023125"/>
    </source>
</evidence>
<evidence type="ECO:0000259" key="8">
    <source>
        <dbReference type="PROSITE" id="PS50043"/>
    </source>
</evidence>
<dbReference type="EMBL" id="CAOS01000001">
    <property type="protein sequence ID" value="CCO06926.1"/>
    <property type="molecule type" value="Genomic_DNA"/>
</dbReference>
<dbReference type="GO" id="GO:0000160">
    <property type="term" value="P:phosphorelay signal transduction system"/>
    <property type="evidence" value="ECO:0007669"/>
    <property type="project" value="InterPro"/>
</dbReference>
<dbReference type="SUPFAM" id="SSF52172">
    <property type="entry name" value="CheY-like"/>
    <property type="match status" value="1"/>
</dbReference>
<dbReference type="GO" id="GO:0016301">
    <property type="term" value="F:kinase activity"/>
    <property type="evidence" value="ECO:0007669"/>
    <property type="project" value="UniProtKB-KW"/>
</dbReference>
<evidence type="ECO:0000256" key="2">
    <source>
        <dbReference type="ARBA" id="ARBA00022553"/>
    </source>
</evidence>
<evidence type="ECO:0000313" key="10">
    <source>
        <dbReference type="EMBL" id="CCO06926.1"/>
    </source>
</evidence>
<keyword evidence="2 7" id="KW-0597">Phosphoprotein</keyword>
<dbReference type="Proteomes" id="UP000009315">
    <property type="component" value="Unassembled WGS sequence"/>
</dbReference>
<dbReference type="InterPro" id="IPR011006">
    <property type="entry name" value="CheY-like_superfamily"/>
</dbReference>
<dbReference type="eggNOG" id="COG2197">
    <property type="taxonomic scope" value="Bacteria"/>
</dbReference>
<feature type="domain" description="Response regulatory" evidence="9">
    <location>
        <begin position="3"/>
        <end position="120"/>
    </location>
</feature>
<evidence type="ECO:0000256" key="1">
    <source>
        <dbReference type="ARBA" id="ARBA00018672"/>
    </source>
</evidence>
<dbReference type="PRINTS" id="PR00038">
    <property type="entry name" value="HTHLUXR"/>
</dbReference>
<reference evidence="10 11" key="1">
    <citation type="journal article" date="2013" name="Genome Announc.">
        <title>Genome Sequence of the Sulfate-Reducing Bacterium Desulfotomaculum hydrothermale Lam5(T).</title>
        <authorList>
            <person name="Amin O."/>
            <person name="Fardeau M.L."/>
            <person name="Valette O."/>
            <person name="Hirschler-Rea A."/>
            <person name="Barbe V."/>
            <person name="Medigue C."/>
            <person name="Vacherie B."/>
            <person name="Ollivier B."/>
            <person name="Bertin P.N."/>
            <person name="Dolla A."/>
        </authorList>
    </citation>
    <scope>NUCLEOTIDE SEQUENCE [LARGE SCALE GENOMIC DNA]</scope>
    <source>
        <strain evidence="11">Lam5 / DSM 18033</strain>
    </source>
</reference>
<keyword evidence="4" id="KW-0238">DNA-binding</keyword>
<proteinExistence type="predicted"/>
<sequence length="212" mass="23449">MIRVLIADDHVLLAESLQFMLQQDCSMEVVGIAVDGKKALQMCEEFKPEVVLLDIKMLNNYDGLEAAGKIKRFWPQIKVIILTTVEERENVVAAVLKGVDGYILKDVTPGELALAIKCSVAGFCVLNGTVRDILREAIANLAQSGGKIKGIFKPEEIKIIELIADGRNNREIAEIMNYSEGTIKNKVSRMLEAIGAKDRTQLVLYAFKNSII</sequence>
<dbReference type="GO" id="GO:0006355">
    <property type="term" value="P:regulation of DNA-templated transcription"/>
    <property type="evidence" value="ECO:0007669"/>
    <property type="project" value="InterPro"/>
</dbReference>
<feature type="modified residue" description="4-aspartylphosphate" evidence="7">
    <location>
        <position position="54"/>
    </location>
</feature>
<dbReference type="InterPro" id="IPR058245">
    <property type="entry name" value="NreC/VraR/RcsB-like_REC"/>
</dbReference>
<evidence type="ECO:0000256" key="3">
    <source>
        <dbReference type="ARBA" id="ARBA00023015"/>
    </source>
</evidence>
<evidence type="ECO:0000259" key="9">
    <source>
        <dbReference type="PROSITE" id="PS50110"/>
    </source>
</evidence>
<dbReference type="SUPFAM" id="SSF46894">
    <property type="entry name" value="C-terminal effector domain of the bipartite response regulators"/>
    <property type="match status" value="1"/>
</dbReference>
<comment type="caution">
    <text evidence="10">The sequence shown here is derived from an EMBL/GenBank/DDBJ whole genome shotgun (WGS) entry which is preliminary data.</text>
</comment>
<dbReference type="Gene3D" id="3.40.50.2300">
    <property type="match status" value="1"/>
</dbReference>
<keyword evidence="10" id="KW-0418">Kinase</keyword>
<dbReference type="AlphaFoldDB" id="K8EDP9"/>
<dbReference type="GO" id="GO:0003677">
    <property type="term" value="F:DNA binding"/>
    <property type="evidence" value="ECO:0007669"/>
    <property type="project" value="UniProtKB-KW"/>
</dbReference>
<dbReference type="CDD" id="cd06170">
    <property type="entry name" value="LuxR_C_like"/>
    <property type="match status" value="1"/>
</dbReference>
<evidence type="ECO:0000313" key="11">
    <source>
        <dbReference type="Proteomes" id="UP000009315"/>
    </source>
</evidence>
<dbReference type="InterPro" id="IPR000792">
    <property type="entry name" value="Tscrpt_reg_LuxR_C"/>
</dbReference>
<dbReference type="CDD" id="cd17535">
    <property type="entry name" value="REC_NarL-like"/>
    <property type="match status" value="1"/>
</dbReference>
<accession>K8EDP9</accession>
<protein>
    <recommendedName>
        <fullName evidence="1">Stage 0 sporulation protein A homolog</fullName>
    </recommendedName>
</protein>
<dbReference type="SMART" id="SM00448">
    <property type="entry name" value="REC"/>
    <property type="match status" value="1"/>
</dbReference>
<dbReference type="RefSeq" id="WP_008409586.1">
    <property type="nucleotide sequence ID" value="NZ_CAOS01000001.1"/>
</dbReference>
<dbReference type="Pfam" id="PF00196">
    <property type="entry name" value="GerE"/>
    <property type="match status" value="1"/>
</dbReference>
<keyword evidence="11" id="KW-1185">Reference proteome</keyword>
<gene>
    <name evidence="10" type="ORF">DESHY_10086</name>
</gene>
<comment type="function">
    <text evidence="6">May play the central regulatory role in sporulation. It may be an element of the effector pathway responsible for the activation of sporulation genes in response to nutritional stress. Spo0A may act in concert with spo0H (a sigma factor) to control the expression of some genes that are critical to the sporulation process.</text>
</comment>
<dbReference type="STRING" id="1121428.DESHY_10086"/>
<dbReference type="InterPro" id="IPR016032">
    <property type="entry name" value="Sig_transdc_resp-reg_C-effctor"/>
</dbReference>
<dbReference type="PROSITE" id="PS50110">
    <property type="entry name" value="RESPONSE_REGULATORY"/>
    <property type="match status" value="1"/>
</dbReference>
<organism evidence="10 11">
    <name type="scientific">Desulforamulus hydrothermalis Lam5 = DSM 18033</name>
    <dbReference type="NCBI Taxonomy" id="1121428"/>
    <lineage>
        <taxon>Bacteria</taxon>
        <taxon>Bacillati</taxon>
        <taxon>Bacillota</taxon>
        <taxon>Clostridia</taxon>
        <taxon>Eubacteriales</taxon>
        <taxon>Peptococcaceae</taxon>
        <taxon>Desulforamulus</taxon>
    </lineage>
</organism>
<dbReference type="SMART" id="SM00421">
    <property type="entry name" value="HTH_LUXR"/>
    <property type="match status" value="1"/>
</dbReference>
<dbReference type="InterPro" id="IPR039420">
    <property type="entry name" value="WalR-like"/>
</dbReference>
<evidence type="ECO:0000256" key="5">
    <source>
        <dbReference type="ARBA" id="ARBA00023163"/>
    </source>
</evidence>
<dbReference type="InterPro" id="IPR001789">
    <property type="entry name" value="Sig_transdc_resp-reg_receiver"/>
</dbReference>
<dbReference type="PANTHER" id="PTHR43214">
    <property type="entry name" value="TWO-COMPONENT RESPONSE REGULATOR"/>
    <property type="match status" value="1"/>
</dbReference>
<keyword evidence="5" id="KW-0804">Transcription</keyword>
<dbReference type="OrthoDB" id="9779069at2"/>
<dbReference type="Pfam" id="PF00072">
    <property type="entry name" value="Response_reg"/>
    <property type="match status" value="1"/>
</dbReference>